<evidence type="ECO:0000259" key="1">
    <source>
        <dbReference type="Pfam" id="PF26348"/>
    </source>
</evidence>
<dbReference type="EMBL" id="UGQB01000004">
    <property type="protein sequence ID" value="STZ08941.1"/>
    <property type="molecule type" value="Genomic_DNA"/>
</dbReference>
<evidence type="ECO:0000313" key="3">
    <source>
        <dbReference type="Proteomes" id="UP000254065"/>
    </source>
</evidence>
<organism evidence="2 3">
    <name type="scientific">Moraxella caprae</name>
    <dbReference type="NCBI Taxonomy" id="90240"/>
    <lineage>
        <taxon>Bacteria</taxon>
        <taxon>Pseudomonadati</taxon>
        <taxon>Pseudomonadota</taxon>
        <taxon>Gammaproteobacteria</taxon>
        <taxon>Moraxellales</taxon>
        <taxon>Moraxellaceae</taxon>
        <taxon>Moraxella</taxon>
    </lineage>
</organism>
<sequence>MDLTNLKIGTVFTNAQLMEKFGVSNSGGMRRSRKNNVLILVHKKDSVYQDRWQDGKLLYTGMGLKGDQDVNFGQNKTLAQSKTNGVAVLLFNNPMPNVYEYEGEVVLAGKPFYEKQRDESNKERQVVIFPLCFKS</sequence>
<dbReference type="RefSeq" id="WP_029102917.1">
    <property type="nucleotide sequence ID" value="NZ_UGQB01000004.1"/>
</dbReference>
<keyword evidence="3" id="KW-1185">Reference proteome</keyword>
<evidence type="ECO:0000313" key="2">
    <source>
        <dbReference type="EMBL" id="STZ08941.1"/>
    </source>
</evidence>
<protein>
    <recommendedName>
        <fullName evidence="1">ScoMcrA-like SRA domain-containing protein</fullName>
    </recommendedName>
</protein>
<dbReference type="InterPro" id="IPR058712">
    <property type="entry name" value="SRA_ScoMcrA"/>
</dbReference>
<dbReference type="Pfam" id="PF26348">
    <property type="entry name" value="SRA_ScoMcrA"/>
    <property type="match status" value="1"/>
</dbReference>
<reference evidence="2 3" key="1">
    <citation type="submission" date="2018-06" db="EMBL/GenBank/DDBJ databases">
        <authorList>
            <consortium name="Pathogen Informatics"/>
            <person name="Doyle S."/>
        </authorList>
    </citation>
    <scope>NUCLEOTIDE SEQUENCE [LARGE SCALE GENOMIC DNA]</scope>
    <source>
        <strain evidence="2 3">NCTC12877</strain>
    </source>
</reference>
<dbReference type="STRING" id="1122244.GCA_000426885_01314"/>
<feature type="domain" description="ScoMcrA-like SRA" evidence="1">
    <location>
        <begin position="11"/>
        <end position="131"/>
    </location>
</feature>
<name>A0A378R2X4_9GAMM</name>
<dbReference type="Proteomes" id="UP000254065">
    <property type="component" value="Unassembled WGS sequence"/>
</dbReference>
<proteinExistence type="predicted"/>
<dbReference type="AlphaFoldDB" id="A0A378R2X4"/>
<dbReference type="OrthoDB" id="9802640at2"/>
<gene>
    <name evidence="2" type="ORF">NCTC12877_01950</name>
</gene>
<accession>A0A378R2X4</accession>